<accession>D5P293</accession>
<feature type="non-terminal residue" evidence="1">
    <location>
        <position position="1"/>
    </location>
</feature>
<organism evidence="1 2">
    <name type="scientific">Mycobacterium parascrofulaceum ATCC BAA-614</name>
    <dbReference type="NCBI Taxonomy" id="525368"/>
    <lineage>
        <taxon>Bacteria</taxon>
        <taxon>Bacillati</taxon>
        <taxon>Actinomycetota</taxon>
        <taxon>Actinomycetes</taxon>
        <taxon>Mycobacteriales</taxon>
        <taxon>Mycobacteriaceae</taxon>
        <taxon>Mycobacterium</taxon>
        <taxon>Mycobacterium simiae complex</taxon>
    </lineage>
</organism>
<keyword evidence="2" id="KW-1185">Reference proteome</keyword>
<sequence>RARTGACSNSERCIIGGGPTGSAGVSGPLTCCLPFLQGARLLP</sequence>
<comment type="caution">
    <text evidence="1">The sequence shown here is derived from an EMBL/GenBank/DDBJ whole genome shotgun (WGS) entry which is preliminary data.</text>
</comment>
<evidence type="ECO:0000313" key="2">
    <source>
        <dbReference type="Proteomes" id="UP000003653"/>
    </source>
</evidence>
<protein>
    <submittedName>
        <fullName evidence="1">Uncharacterized protein</fullName>
    </submittedName>
</protein>
<dbReference type="AlphaFoldDB" id="D5P293"/>
<evidence type="ECO:0000313" key="1">
    <source>
        <dbReference type="EMBL" id="EFG79800.1"/>
    </source>
</evidence>
<proteinExistence type="predicted"/>
<reference evidence="1 2" key="1">
    <citation type="submission" date="2010-04" db="EMBL/GenBank/DDBJ databases">
        <authorList>
            <person name="Muzny D."/>
            <person name="Qin X."/>
            <person name="Deng J."/>
            <person name="Jiang H."/>
            <person name="Liu Y."/>
            <person name="Qu J."/>
            <person name="Song X.-Z."/>
            <person name="Zhang L."/>
            <person name="Thornton R."/>
            <person name="Coyle M."/>
            <person name="Francisco L."/>
            <person name="Jackson L."/>
            <person name="Javaid M."/>
            <person name="Korchina V."/>
            <person name="Kovar C."/>
            <person name="Mata R."/>
            <person name="Mathew T."/>
            <person name="Ngo R."/>
            <person name="Nguyen L."/>
            <person name="Nguyen N."/>
            <person name="Okwuonu G."/>
            <person name="Ongeri F."/>
            <person name="Pham C."/>
            <person name="Simmons D."/>
            <person name="Wilczek-Boney K."/>
            <person name="Hale W."/>
            <person name="Jakkamsetti A."/>
            <person name="Pham P."/>
            <person name="Ruth R."/>
            <person name="San Lucas F."/>
            <person name="Warren J."/>
            <person name="Zhang J."/>
            <person name="Zhao Z."/>
            <person name="Zhou C."/>
            <person name="Zhu D."/>
            <person name="Lee S."/>
            <person name="Bess C."/>
            <person name="Blankenburg K."/>
            <person name="Forbes L."/>
            <person name="Fu Q."/>
            <person name="Gubbala S."/>
            <person name="Hirani K."/>
            <person name="Jayaseelan J.C."/>
            <person name="Lara F."/>
            <person name="Munidasa M."/>
            <person name="Palculict T."/>
            <person name="Patil S."/>
            <person name="Pu L.-L."/>
            <person name="Saada N."/>
            <person name="Tang L."/>
            <person name="Weissenberger G."/>
            <person name="Zhu Y."/>
            <person name="Hemphill L."/>
            <person name="Shang Y."/>
            <person name="Youmans B."/>
            <person name="Ayvaz T."/>
            <person name="Ross M."/>
            <person name="Santibanez J."/>
            <person name="Aqrawi P."/>
            <person name="Gross S."/>
            <person name="Joshi V."/>
            <person name="Fowler G."/>
            <person name="Nazareth L."/>
            <person name="Reid J."/>
            <person name="Worley K."/>
            <person name="Petrosino J."/>
            <person name="Highlander S."/>
            <person name="Gibbs R."/>
        </authorList>
    </citation>
    <scope>NUCLEOTIDE SEQUENCE [LARGE SCALE GENOMIC DNA]</scope>
    <source>
        <strain evidence="1 2">ATCC BAA-614</strain>
    </source>
</reference>
<dbReference type="EMBL" id="ADNV01000049">
    <property type="protein sequence ID" value="EFG79800.1"/>
    <property type="molecule type" value="Genomic_DNA"/>
</dbReference>
<gene>
    <name evidence="1" type="ORF">HMPREF0591_0287</name>
</gene>
<name>D5P293_9MYCO</name>
<dbReference type="HOGENOM" id="CLU_3226423_0_0_11"/>
<dbReference type="Proteomes" id="UP000003653">
    <property type="component" value="Unassembled WGS sequence"/>
</dbReference>